<keyword evidence="1" id="KW-0732">Signal</keyword>
<reference evidence="2 3" key="1">
    <citation type="submission" date="2023-12" db="EMBL/GenBank/DDBJ databases">
        <title>the genome sequence of Hyalangium sp. s54d21.</title>
        <authorList>
            <person name="Zhang X."/>
        </authorList>
    </citation>
    <scope>NUCLEOTIDE SEQUENCE [LARGE SCALE GENOMIC DNA]</scope>
    <source>
        <strain evidence="3">s54d21</strain>
    </source>
</reference>
<protein>
    <recommendedName>
        <fullName evidence="4">YkuD domain-containing protein</fullName>
    </recommendedName>
</protein>
<feature type="signal peptide" evidence="1">
    <location>
        <begin position="1"/>
        <end position="20"/>
    </location>
</feature>
<feature type="chain" id="PRO_5046515275" description="YkuD domain-containing protein" evidence="1">
    <location>
        <begin position="21"/>
        <end position="261"/>
    </location>
</feature>
<dbReference type="EMBL" id="JAXIVS010000023">
    <property type="protein sequence ID" value="MDY7232769.1"/>
    <property type="molecule type" value="Genomic_DNA"/>
</dbReference>
<name>A0ABU5HIR5_9BACT</name>
<dbReference type="PANTHER" id="PTHR38589:SF1">
    <property type="entry name" value="BLR0621 PROTEIN"/>
    <property type="match status" value="1"/>
</dbReference>
<dbReference type="Proteomes" id="UP001291309">
    <property type="component" value="Unassembled WGS sequence"/>
</dbReference>
<dbReference type="RefSeq" id="WP_321551484.1">
    <property type="nucleotide sequence ID" value="NZ_JAXIVS010000023.1"/>
</dbReference>
<evidence type="ECO:0000313" key="2">
    <source>
        <dbReference type="EMBL" id="MDY7232769.1"/>
    </source>
</evidence>
<sequence length="261" mass="28012">MKRANALALLSLLFPLVVSAAGVELPVEGPGLRAALTEKGTVLVVTTPGWDAPTGHLWMLTRDGDGWRQLGSPMKVNVGRAGLGWGRGLSQPPAEARNPIKREGDGRAPAGLFRLGRVRGYGAQPPSGLRLPYAPSTQRSFCVDDGASAAYNQLVDLAQGEKVQWKSAEVLRRKDGVYELLLTVDHNGLEDAKAVVPGAGSCIFIHIWRGPGKPTVGCTALEKKEFERVLATLEPRSLLLQLPEAEYEAARQSWGLPALKP</sequence>
<evidence type="ECO:0000313" key="3">
    <source>
        <dbReference type="Proteomes" id="UP001291309"/>
    </source>
</evidence>
<evidence type="ECO:0000256" key="1">
    <source>
        <dbReference type="SAM" id="SignalP"/>
    </source>
</evidence>
<dbReference type="PANTHER" id="PTHR38589">
    <property type="entry name" value="BLR0621 PROTEIN"/>
    <property type="match status" value="1"/>
</dbReference>
<evidence type="ECO:0008006" key="4">
    <source>
        <dbReference type="Google" id="ProtNLM"/>
    </source>
</evidence>
<proteinExistence type="predicted"/>
<accession>A0ABU5HIR5</accession>
<comment type="caution">
    <text evidence="2">The sequence shown here is derived from an EMBL/GenBank/DDBJ whole genome shotgun (WGS) entry which is preliminary data.</text>
</comment>
<gene>
    <name evidence="2" type="ORF">SYV04_40660</name>
</gene>
<organism evidence="2 3">
    <name type="scientific">Hyalangium rubrum</name>
    <dbReference type="NCBI Taxonomy" id="3103134"/>
    <lineage>
        <taxon>Bacteria</taxon>
        <taxon>Pseudomonadati</taxon>
        <taxon>Myxococcota</taxon>
        <taxon>Myxococcia</taxon>
        <taxon>Myxococcales</taxon>
        <taxon>Cystobacterineae</taxon>
        <taxon>Archangiaceae</taxon>
        <taxon>Hyalangium</taxon>
    </lineage>
</organism>
<keyword evidence="3" id="KW-1185">Reference proteome</keyword>